<sequence>MLEAAQNVERLKIMTQYGYGYTKQETVDIATDFAIQLCKRTKEQPLTLTGFEGFRNRWPEIKCTNREVWNMCVKKWPMRPLSNSILHL</sequence>
<keyword evidence="2" id="KW-1185">Reference proteome</keyword>
<proteinExistence type="predicted"/>
<protein>
    <submittedName>
        <fullName evidence="1">Uncharacterized protein</fullName>
    </submittedName>
</protein>
<evidence type="ECO:0000313" key="2">
    <source>
        <dbReference type="Proteomes" id="UP000828390"/>
    </source>
</evidence>
<dbReference type="EMBL" id="JAIWYP010000010">
    <property type="protein sequence ID" value="KAH3752661.1"/>
    <property type="molecule type" value="Genomic_DNA"/>
</dbReference>
<dbReference type="Proteomes" id="UP000828390">
    <property type="component" value="Unassembled WGS sequence"/>
</dbReference>
<accession>A0A9D4DNS4</accession>
<gene>
    <name evidence="1" type="ORF">DPMN_187282</name>
</gene>
<evidence type="ECO:0000313" key="1">
    <source>
        <dbReference type="EMBL" id="KAH3752661.1"/>
    </source>
</evidence>
<reference evidence="1" key="2">
    <citation type="submission" date="2020-11" db="EMBL/GenBank/DDBJ databases">
        <authorList>
            <person name="McCartney M.A."/>
            <person name="Auch B."/>
            <person name="Kono T."/>
            <person name="Mallez S."/>
            <person name="Becker A."/>
            <person name="Gohl D.M."/>
            <person name="Silverstein K.A.T."/>
            <person name="Koren S."/>
            <person name="Bechman K.B."/>
            <person name="Herman A."/>
            <person name="Abrahante J.E."/>
            <person name="Garbe J."/>
        </authorList>
    </citation>
    <scope>NUCLEOTIDE SEQUENCE</scope>
    <source>
        <strain evidence="1">Duluth1</strain>
        <tissue evidence="1">Whole animal</tissue>
    </source>
</reference>
<dbReference type="AlphaFoldDB" id="A0A9D4DNS4"/>
<organism evidence="1 2">
    <name type="scientific">Dreissena polymorpha</name>
    <name type="common">Zebra mussel</name>
    <name type="synonym">Mytilus polymorpha</name>
    <dbReference type="NCBI Taxonomy" id="45954"/>
    <lineage>
        <taxon>Eukaryota</taxon>
        <taxon>Metazoa</taxon>
        <taxon>Spiralia</taxon>
        <taxon>Lophotrochozoa</taxon>
        <taxon>Mollusca</taxon>
        <taxon>Bivalvia</taxon>
        <taxon>Autobranchia</taxon>
        <taxon>Heteroconchia</taxon>
        <taxon>Euheterodonta</taxon>
        <taxon>Imparidentia</taxon>
        <taxon>Neoheterodontei</taxon>
        <taxon>Myida</taxon>
        <taxon>Dreissenoidea</taxon>
        <taxon>Dreissenidae</taxon>
        <taxon>Dreissena</taxon>
    </lineage>
</organism>
<comment type="caution">
    <text evidence="1">The sequence shown here is derived from an EMBL/GenBank/DDBJ whole genome shotgun (WGS) entry which is preliminary data.</text>
</comment>
<name>A0A9D4DNS4_DREPO</name>
<reference evidence="1" key="1">
    <citation type="journal article" date="2019" name="bioRxiv">
        <title>The Genome of the Zebra Mussel, Dreissena polymorpha: A Resource for Invasive Species Research.</title>
        <authorList>
            <person name="McCartney M.A."/>
            <person name="Auch B."/>
            <person name="Kono T."/>
            <person name="Mallez S."/>
            <person name="Zhang Y."/>
            <person name="Obille A."/>
            <person name="Becker A."/>
            <person name="Abrahante J.E."/>
            <person name="Garbe J."/>
            <person name="Badalamenti J.P."/>
            <person name="Herman A."/>
            <person name="Mangelson H."/>
            <person name="Liachko I."/>
            <person name="Sullivan S."/>
            <person name="Sone E.D."/>
            <person name="Koren S."/>
            <person name="Silverstein K.A.T."/>
            <person name="Beckman K.B."/>
            <person name="Gohl D.M."/>
        </authorList>
    </citation>
    <scope>NUCLEOTIDE SEQUENCE</scope>
    <source>
        <strain evidence="1">Duluth1</strain>
        <tissue evidence="1">Whole animal</tissue>
    </source>
</reference>